<reference evidence="1 2" key="1">
    <citation type="submission" date="2023-07" db="EMBL/GenBank/DDBJ databases">
        <title>Sequencing the genomes of 1000 actinobacteria strains.</title>
        <authorList>
            <person name="Klenk H.-P."/>
        </authorList>
    </citation>
    <scope>NUCLEOTIDE SEQUENCE [LARGE SCALE GENOMIC DNA]</scope>
    <source>
        <strain evidence="1 2">DSM 44710</strain>
    </source>
</reference>
<keyword evidence="2" id="KW-1185">Reference proteome</keyword>
<organism evidence="1 2">
    <name type="scientific">Catenuloplanes nepalensis</name>
    <dbReference type="NCBI Taxonomy" id="587533"/>
    <lineage>
        <taxon>Bacteria</taxon>
        <taxon>Bacillati</taxon>
        <taxon>Actinomycetota</taxon>
        <taxon>Actinomycetes</taxon>
        <taxon>Micromonosporales</taxon>
        <taxon>Micromonosporaceae</taxon>
        <taxon>Catenuloplanes</taxon>
    </lineage>
</organism>
<sequence>MIKPGDEIEGATADLAVAALAALLADAHERAKELDVTKVKYRAAHIEGAPVRDPAADAGGWFAWRILMSDGREVPVLIPGVDLNKIRGNLSAAAPRIGIGTALWWWTDAVASLADEGAALRPELVSPKAGPMKPSPPK</sequence>
<protein>
    <submittedName>
        <fullName evidence="1">Uncharacterized protein</fullName>
    </submittedName>
</protein>
<gene>
    <name evidence="1" type="ORF">J2S43_001129</name>
</gene>
<dbReference type="EMBL" id="JAUSRA010000001">
    <property type="protein sequence ID" value="MDP9792617.1"/>
    <property type="molecule type" value="Genomic_DNA"/>
</dbReference>
<dbReference type="Proteomes" id="UP001240984">
    <property type="component" value="Unassembled WGS sequence"/>
</dbReference>
<comment type="caution">
    <text evidence="1">The sequence shown here is derived from an EMBL/GenBank/DDBJ whole genome shotgun (WGS) entry which is preliminary data.</text>
</comment>
<dbReference type="RefSeq" id="WP_306827491.1">
    <property type="nucleotide sequence ID" value="NZ_JAUSRA010000001.1"/>
</dbReference>
<proteinExistence type="predicted"/>
<evidence type="ECO:0000313" key="2">
    <source>
        <dbReference type="Proteomes" id="UP001240984"/>
    </source>
</evidence>
<accession>A0ABT9MMH9</accession>
<evidence type="ECO:0000313" key="1">
    <source>
        <dbReference type="EMBL" id="MDP9792617.1"/>
    </source>
</evidence>
<name>A0ABT9MMH9_9ACTN</name>